<gene>
    <name evidence="1" type="ORF">M421DRAFT_252863</name>
</gene>
<sequence length="218" mass="24982">MMPHNVFGAHFNQQQQLQSSRLTWLNLYSSSNETSSRMLDALLLARIDKVKETLEFINWTIEVRRQLVALAENNGAFCTICSHLRVATCFTFCSAICPLLRGRPETWMKRDPPWTNFARKDVELYDKLIIDINHFGYEANKRIVIKWEVTCTDLLGRTEDPKNRYSVQLAMPPVRGLNQDWTFNGHWGQGPRLEVELAPDEAELPATDEIGTSAPDDA</sequence>
<reference evidence="1" key="1">
    <citation type="journal article" date="2020" name="Stud. Mycol.">
        <title>101 Dothideomycetes genomes: a test case for predicting lifestyles and emergence of pathogens.</title>
        <authorList>
            <person name="Haridas S."/>
            <person name="Albert R."/>
            <person name="Binder M."/>
            <person name="Bloem J."/>
            <person name="Labutti K."/>
            <person name="Salamov A."/>
            <person name="Andreopoulos B."/>
            <person name="Baker S."/>
            <person name="Barry K."/>
            <person name="Bills G."/>
            <person name="Bluhm B."/>
            <person name="Cannon C."/>
            <person name="Castanera R."/>
            <person name="Culley D."/>
            <person name="Daum C."/>
            <person name="Ezra D."/>
            <person name="Gonzalez J."/>
            <person name="Henrissat B."/>
            <person name="Kuo A."/>
            <person name="Liang C."/>
            <person name="Lipzen A."/>
            <person name="Lutzoni F."/>
            <person name="Magnuson J."/>
            <person name="Mondo S."/>
            <person name="Nolan M."/>
            <person name="Ohm R."/>
            <person name="Pangilinan J."/>
            <person name="Park H.-J."/>
            <person name="Ramirez L."/>
            <person name="Alfaro M."/>
            <person name="Sun H."/>
            <person name="Tritt A."/>
            <person name="Yoshinaga Y."/>
            <person name="Zwiers L.-H."/>
            <person name="Turgeon B."/>
            <person name="Goodwin S."/>
            <person name="Spatafora J."/>
            <person name="Crous P."/>
            <person name="Grigoriev I."/>
        </authorList>
    </citation>
    <scope>NUCLEOTIDE SEQUENCE</scope>
    <source>
        <strain evidence="1">CBS 183.55</strain>
    </source>
</reference>
<keyword evidence="2" id="KW-1185">Reference proteome</keyword>
<dbReference type="RefSeq" id="XP_033453173.1">
    <property type="nucleotide sequence ID" value="XM_033588622.1"/>
</dbReference>
<dbReference type="OrthoDB" id="3784217at2759"/>
<accession>A0A6A5RWP6</accession>
<dbReference type="Proteomes" id="UP000800082">
    <property type="component" value="Unassembled WGS sequence"/>
</dbReference>
<dbReference type="AlphaFoldDB" id="A0A6A5RWP6"/>
<proteinExistence type="predicted"/>
<evidence type="ECO:0000313" key="2">
    <source>
        <dbReference type="Proteomes" id="UP000800082"/>
    </source>
</evidence>
<dbReference type="GeneID" id="54346269"/>
<dbReference type="EMBL" id="ML978958">
    <property type="protein sequence ID" value="KAF1932925.1"/>
    <property type="molecule type" value="Genomic_DNA"/>
</dbReference>
<organism evidence="1 2">
    <name type="scientific">Didymella exigua CBS 183.55</name>
    <dbReference type="NCBI Taxonomy" id="1150837"/>
    <lineage>
        <taxon>Eukaryota</taxon>
        <taxon>Fungi</taxon>
        <taxon>Dikarya</taxon>
        <taxon>Ascomycota</taxon>
        <taxon>Pezizomycotina</taxon>
        <taxon>Dothideomycetes</taxon>
        <taxon>Pleosporomycetidae</taxon>
        <taxon>Pleosporales</taxon>
        <taxon>Pleosporineae</taxon>
        <taxon>Didymellaceae</taxon>
        <taxon>Didymella</taxon>
    </lineage>
</organism>
<evidence type="ECO:0000313" key="1">
    <source>
        <dbReference type="EMBL" id="KAF1932925.1"/>
    </source>
</evidence>
<name>A0A6A5RWP6_9PLEO</name>
<protein>
    <submittedName>
        <fullName evidence="1">Uncharacterized protein</fullName>
    </submittedName>
</protein>